<sequence>MKRLTIDPTTALAAIRGNLVDLETENIAALAARAADKPDLIALWYGEGDLVTPEYIRQAAKDALDQGQTFYVPQMAGAPALTAALAAYQSDLHGVPLSEDRSTITPGGMQAVHLAFSLILQAGDNAVYVEPQWPNIRHAIQVAGAEPRAVSLDLVEGEWRLDLDKLFDACDARTKAIVFSSPSNPCGWVADPETYRALIAFSRKTGIWIISDEVYSRLMAEGRAAPSLLQVAEPEDLAMCINGFSKAWAMTGWRIGWLNHPASVAPVVRAMTQYMNSGTAAMIQAGALAALTRGEDTVTMVRDRLSAGMDAAYSVLGRANSVVLPERPRGGMYTFFRIEGEDDADRSCLRMVEEASVGLAPGGLFGREFRGWIRMCIARDPKEIASACERLVGIL</sequence>
<proteinExistence type="inferred from homology"/>
<comment type="catalytic activity">
    <reaction evidence="6">
        <text>L-aspartate + 2-oxoglutarate = oxaloacetate + L-glutamate</text>
        <dbReference type="Rhea" id="RHEA:21824"/>
        <dbReference type="ChEBI" id="CHEBI:16452"/>
        <dbReference type="ChEBI" id="CHEBI:16810"/>
        <dbReference type="ChEBI" id="CHEBI:29985"/>
        <dbReference type="ChEBI" id="CHEBI:29991"/>
        <dbReference type="EC" id="2.6.1.1"/>
    </reaction>
</comment>
<gene>
    <name evidence="9" type="ORF">QO033_19175</name>
</gene>
<keyword evidence="3 7" id="KW-0032">Aminotransferase</keyword>
<dbReference type="NCBIfam" id="NF004770">
    <property type="entry name" value="PRK06108.1"/>
    <property type="match status" value="1"/>
</dbReference>
<dbReference type="PROSITE" id="PS00105">
    <property type="entry name" value="AA_TRANSFER_CLASS_1"/>
    <property type="match status" value="1"/>
</dbReference>
<dbReference type="GO" id="GO:0008483">
    <property type="term" value="F:transaminase activity"/>
    <property type="evidence" value="ECO:0007669"/>
    <property type="project" value="UniProtKB-KW"/>
</dbReference>
<keyword evidence="10" id="KW-1185">Reference proteome</keyword>
<dbReference type="Proteomes" id="UP001243757">
    <property type="component" value="Unassembled WGS sequence"/>
</dbReference>
<evidence type="ECO:0000313" key="10">
    <source>
        <dbReference type="Proteomes" id="UP001243757"/>
    </source>
</evidence>
<evidence type="ECO:0000259" key="8">
    <source>
        <dbReference type="Pfam" id="PF00155"/>
    </source>
</evidence>
<keyword evidence="5" id="KW-0663">Pyridoxal phosphate</keyword>
<dbReference type="InterPro" id="IPR015424">
    <property type="entry name" value="PyrdxlP-dep_Trfase"/>
</dbReference>
<dbReference type="Gene3D" id="3.40.640.10">
    <property type="entry name" value="Type I PLP-dependent aspartate aminotransferase-like (Major domain)"/>
    <property type="match status" value="1"/>
</dbReference>
<dbReference type="InterPro" id="IPR015421">
    <property type="entry name" value="PyrdxlP-dep_Trfase_major"/>
</dbReference>
<evidence type="ECO:0000256" key="3">
    <source>
        <dbReference type="ARBA" id="ARBA00022576"/>
    </source>
</evidence>
<dbReference type="InterPro" id="IPR050596">
    <property type="entry name" value="AspAT/PAT-like"/>
</dbReference>
<accession>A0ABT7F5B9</accession>
<evidence type="ECO:0000256" key="5">
    <source>
        <dbReference type="ARBA" id="ARBA00022898"/>
    </source>
</evidence>
<dbReference type="InterPro" id="IPR004839">
    <property type="entry name" value="Aminotransferase_I/II_large"/>
</dbReference>
<dbReference type="Gene3D" id="3.90.1150.10">
    <property type="entry name" value="Aspartate Aminotransferase, domain 1"/>
    <property type="match status" value="1"/>
</dbReference>
<dbReference type="Pfam" id="PF00155">
    <property type="entry name" value="Aminotran_1_2"/>
    <property type="match status" value="1"/>
</dbReference>
<evidence type="ECO:0000256" key="7">
    <source>
        <dbReference type="RuleBase" id="RU000481"/>
    </source>
</evidence>
<organism evidence="9 10">
    <name type="scientific">Pseudodonghicola flavimaris</name>
    <dbReference type="NCBI Taxonomy" id="3050036"/>
    <lineage>
        <taxon>Bacteria</taxon>
        <taxon>Pseudomonadati</taxon>
        <taxon>Pseudomonadota</taxon>
        <taxon>Alphaproteobacteria</taxon>
        <taxon>Rhodobacterales</taxon>
        <taxon>Paracoccaceae</taxon>
        <taxon>Pseudodonghicola</taxon>
    </lineage>
</organism>
<comment type="caution">
    <text evidence="9">The sequence shown here is derived from an EMBL/GenBank/DDBJ whole genome shotgun (WGS) entry which is preliminary data.</text>
</comment>
<comment type="similarity">
    <text evidence="2 7">Belongs to the class-I pyridoxal-phosphate-dependent aminotransferase family.</text>
</comment>
<evidence type="ECO:0000313" key="9">
    <source>
        <dbReference type="EMBL" id="MDK3019809.1"/>
    </source>
</evidence>
<dbReference type="PANTHER" id="PTHR46383:SF2">
    <property type="entry name" value="AMINOTRANSFERASE"/>
    <property type="match status" value="1"/>
</dbReference>
<dbReference type="InterPro" id="IPR004838">
    <property type="entry name" value="NHTrfase_class1_PyrdxlP-BS"/>
</dbReference>
<dbReference type="EC" id="2.6.1.-" evidence="7"/>
<evidence type="ECO:0000256" key="2">
    <source>
        <dbReference type="ARBA" id="ARBA00007441"/>
    </source>
</evidence>
<evidence type="ECO:0000256" key="4">
    <source>
        <dbReference type="ARBA" id="ARBA00022679"/>
    </source>
</evidence>
<dbReference type="InterPro" id="IPR015422">
    <property type="entry name" value="PyrdxlP-dep_Trfase_small"/>
</dbReference>
<dbReference type="EMBL" id="JASNJD010000018">
    <property type="protein sequence ID" value="MDK3019809.1"/>
    <property type="molecule type" value="Genomic_DNA"/>
</dbReference>
<feature type="domain" description="Aminotransferase class I/classII large" evidence="8">
    <location>
        <begin position="48"/>
        <end position="391"/>
    </location>
</feature>
<dbReference type="SUPFAM" id="SSF53383">
    <property type="entry name" value="PLP-dependent transferases"/>
    <property type="match status" value="1"/>
</dbReference>
<evidence type="ECO:0000256" key="6">
    <source>
        <dbReference type="ARBA" id="ARBA00049185"/>
    </source>
</evidence>
<comment type="cofactor">
    <cofactor evidence="1 7">
        <name>pyridoxal 5'-phosphate</name>
        <dbReference type="ChEBI" id="CHEBI:597326"/>
    </cofactor>
</comment>
<dbReference type="CDD" id="cd00609">
    <property type="entry name" value="AAT_like"/>
    <property type="match status" value="1"/>
</dbReference>
<protein>
    <recommendedName>
        <fullName evidence="7">Aminotransferase</fullName>
        <ecNumber evidence="7">2.6.1.-</ecNumber>
    </recommendedName>
</protein>
<evidence type="ECO:0000256" key="1">
    <source>
        <dbReference type="ARBA" id="ARBA00001933"/>
    </source>
</evidence>
<keyword evidence="4 7" id="KW-0808">Transferase</keyword>
<reference evidence="9 10" key="1">
    <citation type="submission" date="2023-05" db="EMBL/GenBank/DDBJ databases">
        <title>Pseudodonghicola sp. nov.</title>
        <authorList>
            <person name="Huang J."/>
        </authorList>
    </citation>
    <scope>NUCLEOTIDE SEQUENCE [LARGE SCALE GENOMIC DNA]</scope>
    <source>
        <strain evidence="9 10">IC7</strain>
    </source>
</reference>
<name>A0ABT7F5B9_9RHOB</name>
<dbReference type="RefSeq" id="WP_284482582.1">
    <property type="nucleotide sequence ID" value="NZ_JASNJD010000018.1"/>
</dbReference>
<dbReference type="PANTHER" id="PTHR46383">
    <property type="entry name" value="ASPARTATE AMINOTRANSFERASE"/>
    <property type="match status" value="1"/>
</dbReference>